<dbReference type="EMBL" id="QNGE01000127">
    <property type="protein sequence ID" value="KAA3681795.1"/>
    <property type="molecule type" value="Genomic_DNA"/>
</dbReference>
<comment type="caution">
    <text evidence="1">The sequence shown here is derived from an EMBL/GenBank/DDBJ whole genome shotgun (WGS) entry which is preliminary data.</text>
</comment>
<sequence length="204" mass="23044">MFVCCRMTSKRAKTAIGTLPATSRSVEKPKNPLHQLKKTKSDDSIKQCVTTSLPTKVSSWVSSQLLQAMKIPALVIKQSELWTAIRDRYPKAKLHFLILPNQSIPRLTDVTLEHLPLLQSMHQAAEELALSCTSRLLTFAMRILFNFIVCSKSVRNVMKWAICVHAKLHFLILPNQSIPRLTDVTLEHLPLLQSMHQAAEELAL</sequence>
<evidence type="ECO:0000313" key="2">
    <source>
        <dbReference type="Proteomes" id="UP000324629"/>
    </source>
</evidence>
<proteinExistence type="predicted"/>
<dbReference type="Proteomes" id="UP000324629">
    <property type="component" value="Unassembled WGS sequence"/>
</dbReference>
<protein>
    <recommendedName>
        <fullName evidence="3">HIT domain-containing protein</fullName>
    </recommendedName>
</protein>
<organism evidence="1 2">
    <name type="scientific">Paragonimus westermani</name>
    <dbReference type="NCBI Taxonomy" id="34504"/>
    <lineage>
        <taxon>Eukaryota</taxon>
        <taxon>Metazoa</taxon>
        <taxon>Spiralia</taxon>
        <taxon>Lophotrochozoa</taxon>
        <taxon>Platyhelminthes</taxon>
        <taxon>Trematoda</taxon>
        <taxon>Digenea</taxon>
        <taxon>Plagiorchiida</taxon>
        <taxon>Troglotremata</taxon>
        <taxon>Troglotrematidae</taxon>
        <taxon>Paragonimus</taxon>
    </lineage>
</organism>
<gene>
    <name evidence="1" type="ORF">DEA37_0013683</name>
</gene>
<dbReference type="Gene3D" id="3.30.428.10">
    <property type="entry name" value="HIT-like"/>
    <property type="match status" value="2"/>
</dbReference>
<dbReference type="GO" id="GO:0030983">
    <property type="term" value="F:mismatched DNA binding"/>
    <property type="evidence" value="ECO:0007669"/>
    <property type="project" value="TreeGrafter"/>
</dbReference>
<evidence type="ECO:0008006" key="3">
    <source>
        <dbReference type="Google" id="ProtNLM"/>
    </source>
</evidence>
<evidence type="ECO:0000313" key="1">
    <source>
        <dbReference type="EMBL" id="KAA3681795.1"/>
    </source>
</evidence>
<name>A0A5J4P1H1_9TREM</name>
<dbReference type="PANTHER" id="PTHR12486:SF4">
    <property type="entry name" value="APRATAXIN"/>
    <property type="match status" value="1"/>
</dbReference>
<accession>A0A5J4P1H1</accession>
<dbReference type="InterPro" id="IPR036265">
    <property type="entry name" value="HIT-like_sf"/>
</dbReference>
<dbReference type="GO" id="GO:0005634">
    <property type="term" value="C:nucleus"/>
    <property type="evidence" value="ECO:0007669"/>
    <property type="project" value="TreeGrafter"/>
</dbReference>
<dbReference type="Pfam" id="PF11969">
    <property type="entry name" value="DcpS_C"/>
    <property type="match status" value="2"/>
</dbReference>
<dbReference type="GO" id="GO:0033699">
    <property type="term" value="F:DNA 5'-adenosine monophosphate hydrolase activity"/>
    <property type="evidence" value="ECO:0007669"/>
    <property type="project" value="TreeGrafter"/>
</dbReference>
<reference evidence="1" key="1">
    <citation type="journal article" date="2019" name="Gigascience">
        <title>Whole-genome sequence of the oriental lung fluke Paragonimus westermani.</title>
        <authorList>
            <person name="Oey H."/>
            <person name="Zakrzewski M."/>
            <person name="Narain K."/>
            <person name="Devi K.R."/>
            <person name="Agatsuma T."/>
            <person name="Nawaratna S."/>
            <person name="Gobert G.N."/>
            <person name="Jones M.K."/>
            <person name="Ragan M.A."/>
            <person name="McManus D.P."/>
            <person name="Krause L."/>
        </authorList>
    </citation>
    <scope>NUCLEOTIDE SEQUENCE [LARGE SCALE GENOMIC DNA]</scope>
    <source>
        <strain evidence="1">IND2009</strain>
    </source>
</reference>
<dbReference type="GO" id="GO:0003725">
    <property type="term" value="F:double-stranded RNA binding"/>
    <property type="evidence" value="ECO:0007669"/>
    <property type="project" value="TreeGrafter"/>
</dbReference>
<feature type="non-terminal residue" evidence="1">
    <location>
        <position position="204"/>
    </location>
</feature>
<dbReference type="SUPFAM" id="SSF54197">
    <property type="entry name" value="HIT-like"/>
    <property type="match status" value="2"/>
</dbReference>
<dbReference type="GO" id="GO:0000012">
    <property type="term" value="P:single strand break repair"/>
    <property type="evidence" value="ECO:0007669"/>
    <property type="project" value="TreeGrafter"/>
</dbReference>
<dbReference type="AlphaFoldDB" id="A0A5J4P1H1"/>
<dbReference type="GO" id="GO:1990165">
    <property type="term" value="F:single-strand break-containing DNA binding"/>
    <property type="evidence" value="ECO:0007669"/>
    <property type="project" value="TreeGrafter"/>
</dbReference>
<keyword evidence="2" id="KW-1185">Reference proteome</keyword>
<dbReference type="GO" id="GO:0003697">
    <property type="term" value="F:single-stranded DNA binding"/>
    <property type="evidence" value="ECO:0007669"/>
    <property type="project" value="TreeGrafter"/>
</dbReference>
<dbReference type="PANTHER" id="PTHR12486">
    <property type="entry name" value="APRATAXIN-RELATED"/>
    <property type="match status" value="1"/>
</dbReference>